<accession>A0A7W9GS22</accession>
<name>A0A7W9GS22_9ACTN</name>
<proteinExistence type="predicted"/>
<dbReference type="EMBL" id="JACHMM010000001">
    <property type="protein sequence ID" value="MBB5788783.1"/>
    <property type="molecule type" value="Genomic_DNA"/>
</dbReference>
<evidence type="ECO:0000313" key="2">
    <source>
        <dbReference type="Proteomes" id="UP000542813"/>
    </source>
</evidence>
<keyword evidence="2" id="KW-1185">Reference proteome</keyword>
<protein>
    <submittedName>
        <fullName evidence="1">Uncharacterized protein</fullName>
    </submittedName>
</protein>
<dbReference type="RefSeq" id="WP_184823662.1">
    <property type="nucleotide sequence ID" value="NZ_JACHMM010000001.1"/>
</dbReference>
<sequence length="162" mass="18060">MAVDPAPLPLDDEALRAIGVIAVQSARVEWQLTGIRAVVDRSMSHEEHLRQGKAKAHAKTIRAYLQEHESWAGPEATAECIQWADEAAQLLFERGNLVHSGWVTTTDDDGVFHLTRRHMKTGDEYPFSHTDLEELGHKLGMLATTGHMFMAVAMTKLFDADE</sequence>
<organism evidence="1 2">
    <name type="scientific">Jiangella mangrovi</name>
    <dbReference type="NCBI Taxonomy" id="1524084"/>
    <lineage>
        <taxon>Bacteria</taxon>
        <taxon>Bacillati</taxon>
        <taxon>Actinomycetota</taxon>
        <taxon>Actinomycetes</taxon>
        <taxon>Jiangellales</taxon>
        <taxon>Jiangellaceae</taxon>
        <taxon>Jiangella</taxon>
    </lineage>
</organism>
<evidence type="ECO:0000313" key="1">
    <source>
        <dbReference type="EMBL" id="MBB5788783.1"/>
    </source>
</evidence>
<dbReference type="AlphaFoldDB" id="A0A7W9GS22"/>
<reference evidence="1 2" key="1">
    <citation type="submission" date="2020-08" db="EMBL/GenBank/DDBJ databases">
        <title>Sequencing the genomes of 1000 actinobacteria strains.</title>
        <authorList>
            <person name="Klenk H.-P."/>
        </authorList>
    </citation>
    <scope>NUCLEOTIDE SEQUENCE [LARGE SCALE GENOMIC DNA]</scope>
    <source>
        <strain evidence="1 2">DSM 102122</strain>
    </source>
</reference>
<comment type="caution">
    <text evidence="1">The sequence shown here is derived from an EMBL/GenBank/DDBJ whole genome shotgun (WGS) entry which is preliminary data.</text>
</comment>
<gene>
    <name evidence="1" type="ORF">HD601_003358</name>
</gene>
<dbReference type="Proteomes" id="UP000542813">
    <property type="component" value="Unassembled WGS sequence"/>
</dbReference>